<dbReference type="Proteomes" id="UP000035740">
    <property type="component" value="Chromosome 5"/>
</dbReference>
<feature type="region of interest" description="Disordered" evidence="1">
    <location>
        <begin position="838"/>
        <end position="871"/>
    </location>
</feature>
<name>A0A0J8CAZ6_BETVV</name>
<proteinExistence type="predicted"/>
<reference evidence="2 3" key="1">
    <citation type="journal article" date="2014" name="Nature">
        <title>The genome of the recently domesticated crop plant sugar beet (Beta vulgaris).</title>
        <authorList>
            <person name="Dohm J.C."/>
            <person name="Minoche A.E."/>
            <person name="Holtgrawe D."/>
            <person name="Capella-Gutierrez S."/>
            <person name="Zakrzewski F."/>
            <person name="Tafer H."/>
            <person name="Rupp O."/>
            <person name="Sorensen T.R."/>
            <person name="Stracke R."/>
            <person name="Reinhardt R."/>
            <person name="Goesmann A."/>
            <person name="Kraft T."/>
            <person name="Schulz B."/>
            <person name="Stadler P.F."/>
            <person name="Schmidt T."/>
            <person name="Gabaldon T."/>
            <person name="Lehrach H."/>
            <person name="Weisshaar B."/>
            <person name="Himmelbauer H."/>
        </authorList>
    </citation>
    <scope>NUCLEOTIDE SEQUENCE [LARGE SCALE GENOMIC DNA]</scope>
    <source>
        <tissue evidence="2">Taproot</tissue>
    </source>
</reference>
<gene>
    <name evidence="2" type="ORF">BVRB_5g112580</name>
</gene>
<dbReference type="OrthoDB" id="1898655at2759"/>
<dbReference type="PANTHER" id="PTHR31390:SF12">
    <property type="entry name" value="PUTATIVE (DUF3527)-RELATED"/>
    <property type="match status" value="1"/>
</dbReference>
<keyword evidence="3" id="KW-1185">Reference proteome</keyword>
<feature type="compositionally biased region" description="Polar residues" evidence="1">
    <location>
        <begin position="462"/>
        <end position="477"/>
    </location>
</feature>
<dbReference type="PANTHER" id="PTHR31390">
    <property type="entry name" value="EXPRESSED PROTEIN"/>
    <property type="match status" value="1"/>
</dbReference>
<accession>A0A0J8CAZ6</accession>
<dbReference type="Pfam" id="PF12043">
    <property type="entry name" value="DUF3527"/>
    <property type="match status" value="1"/>
</dbReference>
<dbReference type="eggNOG" id="ENOG502QSE4">
    <property type="taxonomic scope" value="Eukaryota"/>
</dbReference>
<evidence type="ECO:0000313" key="2">
    <source>
        <dbReference type="EMBL" id="KMT10965.1"/>
    </source>
</evidence>
<feature type="compositionally biased region" description="Basic and acidic residues" evidence="1">
    <location>
        <begin position="851"/>
        <end position="860"/>
    </location>
</feature>
<protein>
    <submittedName>
        <fullName evidence="2">Uncharacterized protein</fullName>
    </submittedName>
</protein>
<dbReference type="Gramene" id="KMT10965">
    <property type="protein sequence ID" value="KMT10965"/>
    <property type="gene ID" value="BVRB_5g112580"/>
</dbReference>
<sequence>MPRQTLSRKENIAYSGDIRHSSESRRTSRQSQISRFAVKKSLCPRSSKGLKYKDKVVEVENSIRPPHSDVPFEFVKNANNVFVVQTKSCGNQQQPQVRKGVSTDDELVKYMSKVPGYLQRGEKLQDNILNFGVLDWERLEKWTHKREKMLVSERNTKPANGSCSLYADCSSVMVNSEALDHSREQPSVYYSDSAHIVDSSSVAKPVSGKALNRACLQLSSNHPIVKEEEICMKDIPRKRDTVDSKPAKYLVPSSCGLTGKSSSQLRGDDHEILETPSRKVSNSVAEELNCSENMEGHGLDSPQQYFNSKQESIVFLFPRDLSVSRSSEAYHRVSVDGKSAEHNWGSFSDIFSIDEIHPHESFSNVPNYCALNNAVETETVLDLKLDTLVKAQAVETLAYLSDMPMLPTENEIEAPTTMSSIPKAFSGPGQIVQSSSAEMSGDSSRHQRFSFGIGRMTKSLSFRESTVQPPLSSTYDTAKSGPAKPECSTCDDTQISNKSNMNRTARASPLRRLLDPLLRSKFVNQLSEQSNDLRMKPPIPLHVAENKKDTASTVKALLYLTVKSGLPLFKFVVEINNEILASTVKSLSTVGKDDVSWLYTFYSVHKVKTKSGGWKNQRVKPCGFGYNVVGQMKVSEPHFPSWCEQKSKDRYMVKESVLYNVDASELEAATVESKTTRELAAIIVNIPDTARKRSSFYNEDKLGDWFSHFEDEKLGRVVVILPGGDHSLPHEGLPSSLINRWRSGGSCDCGGWDIGCKLRILTDKWQRHKYLQIQCDLYDQEEPKQWNPFFSLIPLRDGLFSVEFDTEVSSLQAFSMSVALINSQNPVNSADATDVVESKQDFANPEASMGIRREGTEKRTPHPPLSPVGRV</sequence>
<evidence type="ECO:0000313" key="3">
    <source>
        <dbReference type="Proteomes" id="UP000035740"/>
    </source>
</evidence>
<dbReference type="EMBL" id="KQ090101">
    <property type="protein sequence ID" value="KMT10965.1"/>
    <property type="molecule type" value="Genomic_DNA"/>
</dbReference>
<dbReference type="AlphaFoldDB" id="A0A0J8CAZ6"/>
<feature type="compositionally biased region" description="Pro residues" evidence="1">
    <location>
        <begin position="862"/>
        <end position="871"/>
    </location>
</feature>
<feature type="region of interest" description="Disordered" evidence="1">
    <location>
        <begin position="462"/>
        <end position="508"/>
    </location>
</feature>
<dbReference type="KEGG" id="bvg:104893813"/>
<evidence type="ECO:0000256" key="1">
    <source>
        <dbReference type="SAM" id="MobiDB-lite"/>
    </source>
</evidence>
<dbReference type="InterPro" id="IPR021916">
    <property type="entry name" value="DUF3527"/>
</dbReference>
<dbReference type="OMA" id="NQCAFSN"/>
<organism evidence="2 3">
    <name type="scientific">Beta vulgaris subsp. vulgaris</name>
    <name type="common">Beet</name>
    <dbReference type="NCBI Taxonomy" id="3555"/>
    <lineage>
        <taxon>Eukaryota</taxon>
        <taxon>Viridiplantae</taxon>
        <taxon>Streptophyta</taxon>
        <taxon>Embryophyta</taxon>
        <taxon>Tracheophyta</taxon>
        <taxon>Spermatophyta</taxon>
        <taxon>Magnoliopsida</taxon>
        <taxon>eudicotyledons</taxon>
        <taxon>Gunneridae</taxon>
        <taxon>Pentapetalae</taxon>
        <taxon>Caryophyllales</taxon>
        <taxon>Chenopodiaceae</taxon>
        <taxon>Betoideae</taxon>
        <taxon>Beta</taxon>
    </lineage>
</organism>
<feature type="compositionally biased region" description="Polar residues" evidence="1">
    <location>
        <begin position="490"/>
        <end position="503"/>
    </location>
</feature>